<dbReference type="InterPro" id="IPR005788">
    <property type="entry name" value="PDI_thioredoxin-like_dom"/>
</dbReference>
<evidence type="ECO:0000313" key="15">
    <source>
        <dbReference type="EMBL" id="CAG9311625.1"/>
    </source>
</evidence>
<dbReference type="Pfam" id="PF13848">
    <property type="entry name" value="Thioredoxin_6"/>
    <property type="match status" value="1"/>
</dbReference>
<feature type="signal peptide" evidence="13">
    <location>
        <begin position="1"/>
        <end position="17"/>
    </location>
</feature>
<dbReference type="EC" id="5.3.4.1" evidence="4 13"/>
<dbReference type="Proteomes" id="UP001162131">
    <property type="component" value="Unassembled WGS sequence"/>
</dbReference>
<reference evidence="15" key="1">
    <citation type="submission" date="2021-09" db="EMBL/GenBank/DDBJ databases">
        <authorList>
            <consortium name="AG Swart"/>
            <person name="Singh M."/>
            <person name="Singh A."/>
            <person name="Seah K."/>
            <person name="Emmerich C."/>
        </authorList>
    </citation>
    <scope>NUCLEOTIDE SEQUENCE</scope>
    <source>
        <strain evidence="15">ATCC30299</strain>
    </source>
</reference>
<keyword evidence="5 13" id="KW-0732">Signal</keyword>
<keyword evidence="16" id="KW-1185">Reference proteome</keyword>
<dbReference type="InterPro" id="IPR005792">
    <property type="entry name" value="Prot_disulphide_isomerase"/>
</dbReference>
<dbReference type="SUPFAM" id="SSF52833">
    <property type="entry name" value="Thioredoxin-like"/>
    <property type="match status" value="4"/>
</dbReference>
<dbReference type="NCBIfam" id="TIGR01130">
    <property type="entry name" value="ER_PDI_fam"/>
    <property type="match status" value="1"/>
</dbReference>
<dbReference type="Pfam" id="PF00085">
    <property type="entry name" value="Thioredoxin"/>
    <property type="match status" value="2"/>
</dbReference>
<evidence type="ECO:0000256" key="6">
    <source>
        <dbReference type="ARBA" id="ARBA00022737"/>
    </source>
</evidence>
<evidence type="ECO:0000256" key="10">
    <source>
        <dbReference type="ARBA" id="ARBA00023284"/>
    </source>
</evidence>
<dbReference type="PRINTS" id="PR00421">
    <property type="entry name" value="THIOREDOXIN"/>
</dbReference>
<evidence type="ECO:0000256" key="9">
    <source>
        <dbReference type="ARBA" id="ARBA00023235"/>
    </source>
</evidence>
<keyword evidence="10 11" id="KW-0676">Redox-active center</keyword>
<accession>A0AAU9ICJ2</accession>
<keyword evidence="7" id="KW-0256">Endoplasmic reticulum</keyword>
<dbReference type="PROSITE" id="PS51352">
    <property type="entry name" value="THIOREDOXIN_2"/>
    <property type="match status" value="2"/>
</dbReference>
<dbReference type="FunFam" id="3.40.30.10:FF:000027">
    <property type="entry name" value="protein disulfide-isomerase A2"/>
    <property type="match status" value="1"/>
</dbReference>
<evidence type="ECO:0000256" key="11">
    <source>
        <dbReference type="PIRSR" id="PIRSR605792-51"/>
    </source>
</evidence>
<feature type="disulfide bond" description="Redox-active" evidence="11">
    <location>
        <begin position="52"/>
        <end position="55"/>
    </location>
</feature>
<dbReference type="EMBL" id="CAJZBQ010000004">
    <property type="protein sequence ID" value="CAG9311625.1"/>
    <property type="molecule type" value="Genomic_DNA"/>
</dbReference>
<feature type="domain" description="Thioredoxin" evidence="14">
    <location>
        <begin position="5"/>
        <end position="130"/>
    </location>
</feature>
<dbReference type="FunFam" id="3.40.30.10:FF:000023">
    <property type="entry name" value="Protein disulfide-isomerase"/>
    <property type="match status" value="1"/>
</dbReference>
<evidence type="ECO:0000256" key="2">
    <source>
        <dbReference type="ARBA" id="ARBA00004319"/>
    </source>
</evidence>
<evidence type="ECO:0000256" key="1">
    <source>
        <dbReference type="ARBA" id="ARBA00001182"/>
    </source>
</evidence>
<dbReference type="CDD" id="cd02961">
    <property type="entry name" value="PDI_a_family"/>
    <property type="match status" value="1"/>
</dbReference>
<evidence type="ECO:0000256" key="7">
    <source>
        <dbReference type="ARBA" id="ARBA00022824"/>
    </source>
</evidence>
<dbReference type="PANTHER" id="PTHR18929:SF240">
    <property type="entry name" value="PROTEIN DISULFIDE-ISOMERASE"/>
    <property type="match status" value="1"/>
</dbReference>
<protein>
    <recommendedName>
        <fullName evidence="4 13">Protein disulfide-isomerase</fullName>
        <ecNumber evidence="4 13">5.3.4.1</ecNumber>
    </recommendedName>
</protein>
<comment type="catalytic activity">
    <reaction evidence="1 13">
        <text>Catalyzes the rearrangement of -S-S- bonds in proteins.</text>
        <dbReference type="EC" id="5.3.4.1"/>
    </reaction>
</comment>
<comment type="similarity">
    <text evidence="3 12">Belongs to the protein disulfide isomerase family.</text>
</comment>
<keyword evidence="8 11" id="KW-1015">Disulfide bond</keyword>
<evidence type="ECO:0000256" key="5">
    <source>
        <dbReference type="ARBA" id="ARBA00022729"/>
    </source>
</evidence>
<evidence type="ECO:0000256" key="8">
    <source>
        <dbReference type="ARBA" id="ARBA00023157"/>
    </source>
</evidence>
<dbReference type="Gene3D" id="3.40.30.10">
    <property type="entry name" value="Glutaredoxin"/>
    <property type="match status" value="4"/>
</dbReference>
<dbReference type="GO" id="GO:0006457">
    <property type="term" value="P:protein folding"/>
    <property type="evidence" value="ECO:0007669"/>
    <property type="project" value="TreeGrafter"/>
</dbReference>
<evidence type="ECO:0000259" key="14">
    <source>
        <dbReference type="PROSITE" id="PS51352"/>
    </source>
</evidence>
<feature type="disulfide bond" description="Redox-active" evidence="11">
    <location>
        <begin position="388"/>
        <end position="391"/>
    </location>
</feature>
<comment type="subcellular location">
    <subcellularLocation>
        <location evidence="2">Endoplasmic reticulum lumen</location>
    </subcellularLocation>
</comment>
<proteinExistence type="inferred from homology"/>
<sequence>MAYTLWVGLLLISFSFAAITEENDVWVLNESNFQEALDIQPDLLVEFYAPWCGHCKKLAPEYAKAAKILKSKTPSVRIAKVDATRNSNLASEHGIEGYPTLKYFVNKKATEYSGGRTEDTIVSWVWKKAGPATIIIDNLSDLKKQLENAKVSVVLFAQKDAAEASIFEKVAKNFEDLEFYLSTDSAALQEYGVTEPKVILFKRFDDKEDRYDGEFTQPELIQWVEGNKKPLLMKFDDAAIEYIFTNQHPCVFLFRFENDTAQYHQMVSKVGKEFKKDIAFSYADLSLSEMKRLGEYLGFGVKDMPTVAIVDHKDGLNKYRISEPLSEVSIKTFIQDWKDQKLTPFLKSDPIPDNEFDGSVRILVGNNFESVVYDPTKDVLVEFYAPWCGHCQALAPDYEKLAAELKSNPNIIISKVDGTTNEVKGVNISSFPTLKWFPSNNKKGIDFDGERTYDGLLKFVTEKATAKTAEKTDL</sequence>
<comment type="caution">
    <text evidence="15">The sequence shown here is derived from an EMBL/GenBank/DDBJ whole genome shotgun (WGS) entry which is preliminary data.</text>
</comment>
<dbReference type="AlphaFoldDB" id="A0AAU9ICJ2"/>
<feature type="domain" description="Thioredoxin" evidence="14">
    <location>
        <begin position="345"/>
        <end position="465"/>
    </location>
</feature>
<evidence type="ECO:0000256" key="12">
    <source>
        <dbReference type="RuleBase" id="RU004208"/>
    </source>
</evidence>
<gene>
    <name evidence="15" type="ORF">BSTOLATCC_MIC3912</name>
</gene>
<dbReference type="CDD" id="cd02981">
    <property type="entry name" value="PDI_b_family"/>
    <property type="match status" value="1"/>
</dbReference>
<evidence type="ECO:0000256" key="4">
    <source>
        <dbReference type="ARBA" id="ARBA00012723"/>
    </source>
</evidence>
<dbReference type="NCBIfam" id="TIGR01126">
    <property type="entry name" value="pdi_dom"/>
    <property type="match status" value="2"/>
</dbReference>
<evidence type="ECO:0000313" key="16">
    <source>
        <dbReference type="Proteomes" id="UP001162131"/>
    </source>
</evidence>
<dbReference type="PROSITE" id="PS00194">
    <property type="entry name" value="THIOREDOXIN_1"/>
    <property type="match status" value="2"/>
</dbReference>
<dbReference type="InterPro" id="IPR017937">
    <property type="entry name" value="Thioredoxin_CS"/>
</dbReference>
<feature type="chain" id="PRO_5043086983" description="Protein disulfide-isomerase" evidence="13">
    <location>
        <begin position="18"/>
        <end position="474"/>
    </location>
</feature>
<dbReference type="PANTHER" id="PTHR18929">
    <property type="entry name" value="PROTEIN DISULFIDE ISOMERASE"/>
    <property type="match status" value="1"/>
</dbReference>
<keyword evidence="9 13" id="KW-0413">Isomerase</keyword>
<dbReference type="GO" id="GO:0003756">
    <property type="term" value="F:protein disulfide isomerase activity"/>
    <property type="evidence" value="ECO:0007669"/>
    <property type="project" value="UniProtKB-EC"/>
</dbReference>
<dbReference type="GO" id="GO:0034976">
    <property type="term" value="P:response to endoplasmic reticulum stress"/>
    <property type="evidence" value="ECO:0007669"/>
    <property type="project" value="TreeGrafter"/>
</dbReference>
<dbReference type="GO" id="GO:0005788">
    <property type="term" value="C:endoplasmic reticulum lumen"/>
    <property type="evidence" value="ECO:0007669"/>
    <property type="project" value="UniProtKB-SubCell"/>
</dbReference>
<keyword evidence="6" id="KW-0677">Repeat</keyword>
<evidence type="ECO:0000256" key="13">
    <source>
        <dbReference type="RuleBase" id="RU361130"/>
    </source>
</evidence>
<name>A0AAU9ICJ2_9CILI</name>
<dbReference type="CDD" id="cd02995">
    <property type="entry name" value="PDI_a_PDI_a'_C"/>
    <property type="match status" value="1"/>
</dbReference>
<dbReference type="InterPro" id="IPR036249">
    <property type="entry name" value="Thioredoxin-like_sf"/>
</dbReference>
<evidence type="ECO:0000256" key="3">
    <source>
        <dbReference type="ARBA" id="ARBA00006347"/>
    </source>
</evidence>
<organism evidence="15 16">
    <name type="scientific">Blepharisma stoltei</name>
    <dbReference type="NCBI Taxonomy" id="1481888"/>
    <lineage>
        <taxon>Eukaryota</taxon>
        <taxon>Sar</taxon>
        <taxon>Alveolata</taxon>
        <taxon>Ciliophora</taxon>
        <taxon>Postciliodesmatophora</taxon>
        <taxon>Heterotrichea</taxon>
        <taxon>Heterotrichida</taxon>
        <taxon>Blepharismidae</taxon>
        <taxon>Blepharisma</taxon>
    </lineage>
</organism>
<dbReference type="InterPro" id="IPR013766">
    <property type="entry name" value="Thioredoxin_domain"/>
</dbReference>